<name>A0A8W8KJK2_MAGGI</name>
<evidence type="ECO:0000313" key="2">
    <source>
        <dbReference type="EnsemblMetazoa" id="G23758.6:cds"/>
    </source>
</evidence>
<proteinExistence type="predicted"/>
<dbReference type="Gene3D" id="1.10.533.10">
    <property type="entry name" value="Death Domain, Fas"/>
    <property type="match status" value="1"/>
</dbReference>
<dbReference type="InterPro" id="IPR000488">
    <property type="entry name" value="Death_dom"/>
</dbReference>
<dbReference type="PROSITE" id="PS50017">
    <property type="entry name" value="DEATH_DOMAIN"/>
    <property type="match status" value="1"/>
</dbReference>
<evidence type="ECO:0000313" key="3">
    <source>
        <dbReference type="Proteomes" id="UP000005408"/>
    </source>
</evidence>
<sequence>MVRETKTLGQGDVGVPEPRHLPTVRNIVVYDSSRQVENWELMWVAQQVCDADDLHHWLLTFTDFIPRKDYQEIEKEYKDTVEKTYRLMLRWKREETNGLLQLKNLAEKLRSIRHPEIAEQLEP</sequence>
<feature type="domain" description="Death" evidence="1">
    <location>
        <begin position="65"/>
        <end position="123"/>
    </location>
</feature>
<dbReference type="KEGG" id="crg:105348759"/>
<dbReference type="OrthoDB" id="6048044at2759"/>
<evidence type="ECO:0000259" key="1">
    <source>
        <dbReference type="PROSITE" id="PS50017"/>
    </source>
</evidence>
<dbReference type="EnsemblMetazoa" id="G23758.4">
    <property type="protein sequence ID" value="G23758.4:cds"/>
    <property type="gene ID" value="G23758"/>
</dbReference>
<dbReference type="EnsemblMetazoa" id="G23758.1">
    <property type="protein sequence ID" value="G23758.1:cds"/>
    <property type="gene ID" value="G23758"/>
</dbReference>
<dbReference type="Proteomes" id="UP000005408">
    <property type="component" value="Unassembled WGS sequence"/>
</dbReference>
<keyword evidence="3" id="KW-1185">Reference proteome</keyword>
<dbReference type="RefSeq" id="XP_011456631.1">
    <property type="nucleotide sequence ID" value="XM_011458329.4"/>
</dbReference>
<dbReference type="EnsemblMetazoa" id="G23758.7">
    <property type="protein sequence ID" value="G23758.7:cds"/>
    <property type="gene ID" value="G23758"/>
</dbReference>
<protein>
    <recommendedName>
        <fullName evidence="1">Death domain-containing protein</fullName>
    </recommendedName>
</protein>
<dbReference type="InterPro" id="IPR011029">
    <property type="entry name" value="DEATH-like_dom_sf"/>
</dbReference>
<reference evidence="2" key="1">
    <citation type="submission" date="2022-08" db="UniProtKB">
        <authorList>
            <consortium name="EnsemblMetazoa"/>
        </authorList>
    </citation>
    <scope>IDENTIFICATION</scope>
    <source>
        <strain evidence="2">05x7-T-G4-1.051#20</strain>
    </source>
</reference>
<dbReference type="OMA" id="RQVENWE"/>
<dbReference type="AlphaFoldDB" id="A0A8W8KJK2"/>
<dbReference type="GO" id="GO:0007165">
    <property type="term" value="P:signal transduction"/>
    <property type="evidence" value="ECO:0007669"/>
    <property type="project" value="InterPro"/>
</dbReference>
<dbReference type="EnsemblMetazoa" id="G23758.6">
    <property type="protein sequence ID" value="G23758.6:cds"/>
    <property type="gene ID" value="G23758"/>
</dbReference>
<dbReference type="GeneID" id="105348759"/>
<dbReference type="EnsemblMetazoa" id="G23758.3">
    <property type="protein sequence ID" value="G23758.3:cds"/>
    <property type="gene ID" value="G23758"/>
</dbReference>
<organism evidence="2 3">
    <name type="scientific">Magallana gigas</name>
    <name type="common">Pacific oyster</name>
    <name type="synonym">Crassostrea gigas</name>
    <dbReference type="NCBI Taxonomy" id="29159"/>
    <lineage>
        <taxon>Eukaryota</taxon>
        <taxon>Metazoa</taxon>
        <taxon>Spiralia</taxon>
        <taxon>Lophotrochozoa</taxon>
        <taxon>Mollusca</taxon>
        <taxon>Bivalvia</taxon>
        <taxon>Autobranchia</taxon>
        <taxon>Pteriomorphia</taxon>
        <taxon>Ostreida</taxon>
        <taxon>Ostreoidea</taxon>
        <taxon>Ostreidae</taxon>
        <taxon>Magallana</taxon>
    </lineage>
</organism>
<accession>A0A8W8KJK2</accession>